<feature type="transmembrane region" description="Helical" evidence="6">
    <location>
        <begin position="347"/>
        <end position="367"/>
    </location>
</feature>
<dbReference type="AlphaFoldDB" id="A0A815FVU8"/>
<evidence type="ECO:0000256" key="3">
    <source>
        <dbReference type="ARBA" id="ARBA00022692"/>
    </source>
</evidence>
<accession>A0A815FVU8</accession>
<dbReference type="Proteomes" id="UP000663828">
    <property type="component" value="Unassembled WGS sequence"/>
</dbReference>
<feature type="signal peptide" evidence="7">
    <location>
        <begin position="1"/>
        <end position="19"/>
    </location>
</feature>
<dbReference type="GO" id="GO:0030641">
    <property type="term" value="P:regulation of cellular pH"/>
    <property type="evidence" value="ECO:0007669"/>
    <property type="project" value="TreeGrafter"/>
</dbReference>
<comment type="similarity">
    <text evidence="2">Belongs to the vacuolar ATPase subunit S1 family.</text>
</comment>
<dbReference type="InterPro" id="IPR046756">
    <property type="entry name" value="VAS1/VOA1_TM"/>
</dbReference>
<feature type="chain" id="PRO_5036227491" description="V-type proton ATPase subunit S1" evidence="7">
    <location>
        <begin position="20"/>
        <end position="392"/>
    </location>
</feature>
<reference evidence="10" key="1">
    <citation type="submission" date="2021-02" db="EMBL/GenBank/DDBJ databases">
        <authorList>
            <person name="Nowell W R."/>
        </authorList>
    </citation>
    <scope>NUCLEOTIDE SEQUENCE</scope>
</reference>
<keyword evidence="5 6" id="KW-0472">Membrane</keyword>
<evidence type="ECO:0000313" key="13">
    <source>
        <dbReference type="Proteomes" id="UP000663852"/>
    </source>
</evidence>
<keyword evidence="7" id="KW-0732">Signal</keyword>
<name>A0A815FVU8_ADIRI</name>
<dbReference type="Pfam" id="PF05827">
    <property type="entry name" value="VAS1_LD"/>
    <property type="match status" value="1"/>
</dbReference>
<dbReference type="GO" id="GO:0033176">
    <property type="term" value="C:proton-transporting V-type ATPase complex"/>
    <property type="evidence" value="ECO:0007669"/>
    <property type="project" value="TreeGrafter"/>
</dbReference>
<evidence type="ECO:0008006" key="14">
    <source>
        <dbReference type="Google" id="ProtNLM"/>
    </source>
</evidence>
<dbReference type="EMBL" id="CAJNOJ010000242">
    <property type="protein sequence ID" value="CAF1329251.1"/>
    <property type="molecule type" value="Genomic_DNA"/>
</dbReference>
<evidence type="ECO:0000313" key="12">
    <source>
        <dbReference type="Proteomes" id="UP000663828"/>
    </source>
</evidence>
<keyword evidence="4 6" id="KW-1133">Transmembrane helix</keyword>
<evidence type="ECO:0000256" key="7">
    <source>
        <dbReference type="SAM" id="SignalP"/>
    </source>
</evidence>
<evidence type="ECO:0000256" key="2">
    <source>
        <dbReference type="ARBA" id="ARBA00009037"/>
    </source>
</evidence>
<feature type="domain" description="V-type proton ATPase subunit S1 luminal" evidence="8">
    <location>
        <begin position="192"/>
        <end position="327"/>
    </location>
</feature>
<keyword evidence="12" id="KW-1185">Reference proteome</keyword>
<organism evidence="10 13">
    <name type="scientific">Adineta ricciae</name>
    <name type="common">Rotifer</name>
    <dbReference type="NCBI Taxonomy" id="249248"/>
    <lineage>
        <taxon>Eukaryota</taxon>
        <taxon>Metazoa</taxon>
        <taxon>Spiralia</taxon>
        <taxon>Gnathifera</taxon>
        <taxon>Rotifera</taxon>
        <taxon>Eurotatoria</taxon>
        <taxon>Bdelloidea</taxon>
        <taxon>Adinetida</taxon>
        <taxon>Adinetidae</taxon>
        <taxon>Adineta</taxon>
    </lineage>
</organism>
<evidence type="ECO:0000256" key="6">
    <source>
        <dbReference type="SAM" id="Phobius"/>
    </source>
</evidence>
<dbReference type="PANTHER" id="PTHR12471:SF7">
    <property type="entry name" value="V-TYPE PROTON ATPASE SUBUNIT S1"/>
    <property type="match status" value="1"/>
</dbReference>
<dbReference type="GO" id="GO:0001671">
    <property type="term" value="F:ATPase activator activity"/>
    <property type="evidence" value="ECO:0007669"/>
    <property type="project" value="TreeGrafter"/>
</dbReference>
<comment type="caution">
    <text evidence="10">The sequence shown here is derived from an EMBL/GenBank/DDBJ whole genome shotgun (WGS) entry which is preliminary data.</text>
</comment>
<comment type="subcellular location">
    <subcellularLocation>
        <location evidence="1">Membrane</location>
        <topology evidence="1">Single-pass membrane protein</topology>
    </subcellularLocation>
</comment>
<dbReference type="InterPro" id="IPR008388">
    <property type="entry name" value="Ac45_acc_su"/>
</dbReference>
<evidence type="ECO:0000256" key="4">
    <source>
        <dbReference type="ARBA" id="ARBA00022989"/>
    </source>
</evidence>
<evidence type="ECO:0000256" key="5">
    <source>
        <dbReference type="ARBA" id="ARBA00023136"/>
    </source>
</evidence>
<dbReference type="Gene3D" id="2.40.160.110">
    <property type="match status" value="1"/>
</dbReference>
<proteinExistence type="inferred from homology"/>
<dbReference type="OrthoDB" id="9985059at2759"/>
<sequence length="392" mass="43812">MMFFLFVIIPSLTLNSVLASPVLLWSNANLPQSSVSLSTVPSIDIISNYICQLSNEQIQVRLFAVNDLTNEDIQRGLQSQHSVLVNARKASNGYRYFPNVADDAYKTFSLLPQSNNMKCAHIHFQQVQSTTYGTLHDALNAIQASVDTVGADSKETVVLALTGTPVVARQRSARLRRDIAVDEVDVLTSDDETCMFYANKLCWGDAYACDNSDGNFTLDIDASSCTKSENGTSAVLELHWNNGTSDTVVMTLIANITGRYWYLEKAIINDTEYRYFAYGMHSKMDTPPAYSYVCKTATFIKYDPNTKYGTYDFTDRFYLANLQFQPFHGNGTFFGPPNYCTSFFTSGIWMGITSSLLCLGILLFGVYRMMSIKSNDQFDDPKGKPLIIKAQE</sequence>
<evidence type="ECO:0000313" key="11">
    <source>
        <dbReference type="EMBL" id="CAF1621895.1"/>
    </source>
</evidence>
<evidence type="ECO:0000259" key="9">
    <source>
        <dbReference type="Pfam" id="PF20520"/>
    </source>
</evidence>
<dbReference type="Proteomes" id="UP000663852">
    <property type="component" value="Unassembled WGS sequence"/>
</dbReference>
<protein>
    <recommendedName>
        <fullName evidence="14">V-type proton ATPase subunit S1</fullName>
    </recommendedName>
</protein>
<dbReference type="InterPro" id="IPR046755">
    <property type="entry name" value="VAS1_LD"/>
</dbReference>
<dbReference type="PANTHER" id="PTHR12471">
    <property type="entry name" value="VACUOLAR ATP SYNTHASE SUBUNIT S1"/>
    <property type="match status" value="1"/>
</dbReference>
<dbReference type="EMBL" id="CAJNOR010007706">
    <property type="protein sequence ID" value="CAF1621895.1"/>
    <property type="molecule type" value="Genomic_DNA"/>
</dbReference>
<keyword evidence="3 6" id="KW-0812">Transmembrane</keyword>
<dbReference type="Pfam" id="PF20520">
    <property type="entry name" value="Ac45-VOA1_TM"/>
    <property type="match status" value="1"/>
</dbReference>
<evidence type="ECO:0000313" key="10">
    <source>
        <dbReference type="EMBL" id="CAF1329251.1"/>
    </source>
</evidence>
<evidence type="ECO:0000256" key="1">
    <source>
        <dbReference type="ARBA" id="ARBA00004167"/>
    </source>
</evidence>
<feature type="domain" description="V-type proton ATPase subunit S1/VOA1 transmembrane" evidence="9">
    <location>
        <begin position="342"/>
        <end position="380"/>
    </location>
</feature>
<gene>
    <name evidence="10" type="ORF">EDS130_LOCUS32096</name>
    <name evidence="11" type="ORF">XAT740_LOCUS50359</name>
</gene>
<evidence type="ECO:0000259" key="8">
    <source>
        <dbReference type="Pfam" id="PF05827"/>
    </source>
</evidence>